<evidence type="ECO:0000259" key="5">
    <source>
        <dbReference type="PROSITE" id="PS50052"/>
    </source>
</evidence>
<dbReference type="Pfam" id="PF07653">
    <property type="entry name" value="SH3_2"/>
    <property type="match status" value="1"/>
</dbReference>
<dbReference type="SUPFAM" id="SSF101288">
    <property type="entry name" value="L27 domain"/>
    <property type="match status" value="1"/>
</dbReference>
<dbReference type="Gene3D" id="3.40.50.300">
    <property type="entry name" value="P-loop containing nucleotide triphosphate hydrolases"/>
    <property type="match status" value="1"/>
</dbReference>
<comment type="caution">
    <text evidence="8">The sequence shown here is derived from an EMBL/GenBank/DDBJ whole genome shotgun (WGS) entry which is preliminary data.</text>
</comment>
<dbReference type="OrthoDB" id="65789at2759"/>
<dbReference type="InterPro" id="IPR020590">
    <property type="entry name" value="Guanylate_kinase_CS"/>
</dbReference>
<dbReference type="PANTHER" id="PTHR23122">
    <property type="entry name" value="MEMBRANE-ASSOCIATED GUANYLATE KINASE MAGUK"/>
    <property type="match status" value="1"/>
</dbReference>
<dbReference type="FunFam" id="2.30.30.40:FF:000069">
    <property type="entry name" value="MAGUK p55 subfamily member 6"/>
    <property type="match status" value="1"/>
</dbReference>
<evidence type="ECO:0000256" key="1">
    <source>
        <dbReference type="ARBA" id="ARBA00007014"/>
    </source>
</evidence>
<dbReference type="SUPFAM" id="SSF50044">
    <property type="entry name" value="SH3-domain"/>
    <property type="match status" value="1"/>
</dbReference>
<dbReference type="InterPro" id="IPR008145">
    <property type="entry name" value="GK/Ca_channel_bsu"/>
</dbReference>
<organism evidence="8 9">
    <name type="scientific">Stylophora pistillata</name>
    <name type="common">Smooth cauliflower coral</name>
    <dbReference type="NCBI Taxonomy" id="50429"/>
    <lineage>
        <taxon>Eukaryota</taxon>
        <taxon>Metazoa</taxon>
        <taxon>Cnidaria</taxon>
        <taxon>Anthozoa</taxon>
        <taxon>Hexacorallia</taxon>
        <taxon>Scleractinia</taxon>
        <taxon>Astrocoeniina</taxon>
        <taxon>Pocilloporidae</taxon>
        <taxon>Stylophora</taxon>
    </lineage>
</organism>
<feature type="domain" description="PDZ" evidence="6">
    <location>
        <begin position="145"/>
        <end position="224"/>
    </location>
</feature>
<reference evidence="9" key="1">
    <citation type="journal article" date="2017" name="bioRxiv">
        <title>Comparative analysis of the genomes of Stylophora pistillata and Acropora digitifera provides evidence for extensive differences between species of corals.</title>
        <authorList>
            <person name="Voolstra C.R."/>
            <person name="Li Y."/>
            <person name="Liew Y.J."/>
            <person name="Baumgarten S."/>
            <person name="Zoccola D."/>
            <person name="Flot J.-F."/>
            <person name="Tambutte S."/>
            <person name="Allemand D."/>
            <person name="Aranda M."/>
        </authorList>
    </citation>
    <scope>NUCLEOTIDE SEQUENCE [LARGE SCALE GENOMIC DNA]</scope>
</reference>
<keyword evidence="2 3" id="KW-0728">SH3 domain</keyword>
<dbReference type="PROSITE" id="PS50002">
    <property type="entry name" value="SH3"/>
    <property type="match status" value="1"/>
</dbReference>
<dbReference type="SUPFAM" id="SSF50156">
    <property type="entry name" value="PDZ domain-like"/>
    <property type="match status" value="1"/>
</dbReference>
<dbReference type="InterPro" id="IPR036034">
    <property type="entry name" value="PDZ_sf"/>
</dbReference>
<proteinExistence type="inferred from homology"/>
<dbReference type="Pfam" id="PF00595">
    <property type="entry name" value="PDZ"/>
    <property type="match status" value="1"/>
</dbReference>
<dbReference type="InterPro" id="IPR004172">
    <property type="entry name" value="L27_dom"/>
</dbReference>
<evidence type="ECO:0000256" key="3">
    <source>
        <dbReference type="PROSITE-ProRule" id="PRU00192"/>
    </source>
</evidence>
<feature type="domain" description="L27" evidence="7">
    <location>
        <begin position="64"/>
        <end position="122"/>
    </location>
</feature>
<accession>A0A2B4S5T9</accession>
<protein>
    <submittedName>
        <fullName evidence="8">MAGUK p55 subfamily member 6</fullName>
    </submittedName>
</protein>
<dbReference type="InterPro" id="IPR001452">
    <property type="entry name" value="SH3_domain"/>
</dbReference>
<dbReference type="PROSITE" id="PS50106">
    <property type="entry name" value="PDZ"/>
    <property type="match status" value="1"/>
</dbReference>
<dbReference type="InterPro" id="IPR014775">
    <property type="entry name" value="L27_C"/>
</dbReference>
<sequence>MVVPTESEQEQSSEAVQTVLKSLDDPKTAGLILEEQANALKSILGDASVLKLVRAHDKLEEGRKQVETPNTVQLAMEVTTELEPQVANDDSAAELSGLLQEPHFMALLEVHDNVAFKKYASPPASPGVNDEAGTMNGFGGQPIRMVGLHKLPKKPLGMTLVVEKGELVVARIIHGGMIDRQGLLHVGDRIKEVNGRDMSGNPEELQDLLRESTGKIFLKVIPTNLEAPALSQVFVRAHFDYNPEKDTMIPCKDAGLSFKIGDVLQIVEQEDPNWWQAKRADGLHEAGIIPSQICEERRRSFVKKERPGSGFLCGSKKKQKIMYKSAKNAEFDKHEMTIYEEVAKMPPFRRKTLVLVGAQGVGRRTLKNRIILSDRARFSTTIPHTTREPKEGEENGKGYNFVSREEMEQDIRAGKYLEHGDYEGNLYGTKVDSIREVMRSGKMCILDVNSTALKILKTPEFMPFVVFIASPPIETLREIHKRATSEGTITKKQTDEDLQRTAEESEKLFNSYSHYFDKIIVNDNLDDALSQLKDCIEGLSSEPQWVPVSWVY</sequence>
<dbReference type="EMBL" id="LSMT01000135">
    <property type="protein sequence ID" value="PFX26054.1"/>
    <property type="molecule type" value="Genomic_DNA"/>
</dbReference>
<evidence type="ECO:0000259" key="4">
    <source>
        <dbReference type="PROSITE" id="PS50002"/>
    </source>
</evidence>
<dbReference type="InterPro" id="IPR008144">
    <property type="entry name" value="Guanylate_kin-like_dom"/>
</dbReference>
<keyword evidence="9" id="KW-1185">Reference proteome</keyword>
<dbReference type="InterPro" id="IPR050716">
    <property type="entry name" value="MAGUK"/>
</dbReference>
<dbReference type="SMART" id="SM00228">
    <property type="entry name" value="PDZ"/>
    <property type="match status" value="1"/>
</dbReference>
<dbReference type="STRING" id="50429.A0A2B4S5T9"/>
<name>A0A2B4S5T9_STYPI</name>
<dbReference type="PROSITE" id="PS51022">
    <property type="entry name" value="L27"/>
    <property type="match status" value="1"/>
</dbReference>
<dbReference type="SMART" id="SM00072">
    <property type="entry name" value="GuKc"/>
    <property type="match status" value="1"/>
</dbReference>
<dbReference type="Gene3D" id="2.30.30.40">
    <property type="entry name" value="SH3 Domains"/>
    <property type="match status" value="1"/>
</dbReference>
<dbReference type="CDD" id="cd11862">
    <property type="entry name" value="SH3_MPP"/>
    <property type="match status" value="1"/>
</dbReference>
<evidence type="ECO:0000259" key="6">
    <source>
        <dbReference type="PROSITE" id="PS50106"/>
    </source>
</evidence>
<dbReference type="CDD" id="cd10832">
    <property type="entry name" value="PDZ_MPP6-MPP2-like"/>
    <property type="match status" value="1"/>
</dbReference>
<dbReference type="InterPro" id="IPR036892">
    <property type="entry name" value="L27_dom_sf"/>
</dbReference>
<dbReference type="InterPro" id="IPR036028">
    <property type="entry name" value="SH3-like_dom_sf"/>
</dbReference>
<comment type="similarity">
    <text evidence="1">Belongs to the MAGUK family.</text>
</comment>
<dbReference type="SMART" id="SM00326">
    <property type="entry name" value="SH3"/>
    <property type="match status" value="1"/>
</dbReference>
<dbReference type="Gene3D" id="1.10.287.650">
    <property type="entry name" value="L27 domain"/>
    <property type="match status" value="1"/>
</dbReference>
<dbReference type="Pfam" id="PF02828">
    <property type="entry name" value="L27"/>
    <property type="match status" value="1"/>
</dbReference>
<evidence type="ECO:0000313" key="8">
    <source>
        <dbReference type="EMBL" id="PFX26054.1"/>
    </source>
</evidence>
<dbReference type="FunFam" id="3.40.50.300:FF:000146">
    <property type="entry name" value="MAGUK p55 subfamily member 6 isoform X1"/>
    <property type="match status" value="1"/>
</dbReference>
<dbReference type="SUPFAM" id="SSF52540">
    <property type="entry name" value="P-loop containing nucleoside triphosphate hydrolases"/>
    <property type="match status" value="1"/>
</dbReference>
<evidence type="ECO:0000259" key="7">
    <source>
        <dbReference type="PROSITE" id="PS51022"/>
    </source>
</evidence>
<gene>
    <name evidence="8" type="primary">Mpp6</name>
    <name evidence="8" type="ORF">AWC38_SpisGene9265</name>
</gene>
<feature type="domain" description="SH3" evidence="4">
    <location>
        <begin position="230"/>
        <end position="299"/>
    </location>
</feature>
<dbReference type="Proteomes" id="UP000225706">
    <property type="component" value="Unassembled WGS sequence"/>
</dbReference>
<evidence type="ECO:0000313" key="9">
    <source>
        <dbReference type="Proteomes" id="UP000225706"/>
    </source>
</evidence>
<evidence type="ECO:0000256" key="2">
    <source>
        <dbReference type="ARBA" id="ARBA00022443"/>
    </source>
</evidence>
<dbReference type="InterPro" id="IPR001478">
    <property type="entry name" value="PDZ"/>
</dbReference>
<dbReference type="CDD" id="cd00071">
    <property type="entry name" value="GMPK"/>
    <property type="match status" value="1"/>
</dbReference>
<dbReference type="AlphaFoldDB" id="A0A2B4S5T9"/>
<dbReference type="SMART" id="SM00569">
    <property type="entry name" value="L27"/>
    <property type="match status" value="2"/>
</dbReference>
<dbReference type="Pfam" id="PF00625">
    <property type="entry name" value="Guanylate_kin"/>
    <property type="match status" value="1"/>
</dbReference>
<dbReference type="InterPro" id="IPR027417">
    <property type="entry name" value="P-loop_NTPase"/>
</dbReference>
<dbReference type="PROSITE" id="PS50052">
    <property type="entry name" value="GUANYLATE_KINASE_2"/>
    <property type="match status" value="1"/>
</dbReference>
<feature type="domain" description="Guanylate kinase-like" evidence="5">
    <location>
        <begin position="350"/>
        <end position="537"/>
    </location>
</feature>
<dbReference type="PROSITE" id="PS00856">
    <property type="entry name" value="GUANYLATE_KINASE_1"/>
    <property type="match status" value="1"/>
</dbReference>
<dbReference type="Gene3D" id="2.30.42.10">
    <property type="match status" value="1"/>
</dbReference>